<proteinExistence type="inferred from homology"/>
<reference evidence="2 3" key="1">
    <citation type="journal article" date="2014" name="Int. J. Syst. Evol. Microbiol.">
        <title>Complete genome sequence of Corynebacterium casei LMG S-19264T (=DSM 44701T), isolated from a smear-ripened cheese.</title>
        <authorList>
            <consortium name="US DOE Joint Genome Institute (JGI-PGF)"/>
            <person name="Walter F."/>
            <person name="Albersmeier A."/>
            <person name="Kalinowski J."/>
            <person name="Ruckert C."/>
        </authorList>
    </citation>
    <scope>NUCLEOTIDE SEQUENCE [LARGE SCALE GENOMIC DNA]</scope>
    <source>
        <strain evidence="2 3">CGMCC 1.9161</strain>
    </source>
</reference>
<evidence type="ECO:0008006" key="4">
    <source>
        <dbReference type="Google" id="ProtNLM"/>
    </source>
</evidence>
<evidence type="ECO:0000313" key="3">
    <source>
        <dbReference type="Proteomes" id="UP000600449"/>
    </source>
</evidence>
<gene>
    <name evidence="2" type="ORF">GCM10011322_23160</name>
</gene>
<dbReference type="Gene3D" id="3.40.190.150">
    <property type="entry name" value="Bordetella uptake gene, domain 1"/>
    <property type="match status" value="1"/>
</dbReference>
<dbReference type="SUPFAM" id="SSF53850">
    <property type="entry name" value="Periplasmic binding protein-like II"/>
    <property type="match status" value="1"/>
</dbReference>
<dbReference type="EMBL" id="BMMF01000006">
    <property type="protein sequence ID" value="GGK35638.1"/>
    <property type="molecule type" value="Genomic_DNA"/>
</dbReference>
<protein>
    <recommendedName>
        <fullName evidence="4">Tripartite tricarboxylate transporter substrate binding protein</fullName>
    </recommendedName>
</protein>
<accession>A0A917Q8V1</accession>
<sequence>MVGLAATPATAQTFPERPITMIIPLGAGGSHDLNARVITSVLPGILGQPVVVQLMPGAGGQTGTAAAAQAPADGHTLIFTHNFIDQLQQFVTDLPYEPNEDFVSVARPNTAQPILVVRGDSPFATFEDLVAHGRENPGDLRFGHSGNWGAFMVPGLALMQAVEVQPTLIPYQGGGPVIQALLAGDIDFTFAFPSVLSGQDLRPLLAVGETSPVEGVPTTDELGYGDVSEIGIMHRVVLAPAGVPEDRLAVLRDAFSKLDEDPTYQTLMERLGENTDLMGGAEYDEVRGRQAERYRALVDSF</sequence>
<dbReference type="AlphaFoldDB" id="A0A917Q8V1"/>
<evidence type="ECO:0000313" key="2">
    <source>
        <dbReference type="EMBL" id="GGK35638.1"/>
    </source>
</evidence>
<evidence type="ECO:0000256" key="1">
    <source>
        <dbReference type="ARBA" id="ARBA00006987"/>
    </source>
</evidence>
<dbReference type="InterPro" id="IPR042100">
    <property type="entry name" value="Bug_dom1"/>
</dbReference>
<dbReference type="Pfam" id="PF03401">
    <property type="entry name" value="TctC"/>
    <property type="match status" value="1"/>
</dbReference>
<keyword evidence="3" id="KW-1185">Reference proteome</keyword>
<name>A0A917Q8V1_9HYPH</name>
<organism evidence="2 3">
    <name type="scientific">Salinarimonas ramus</name>
    <dbReference type="NCBI Taxonomy" id="690164"/>
    <lineage>
        <taxon>Bacteria</taxon>
        <taxon>Pseudomonadati</taxon>
        <taxon>Pseudomonadota</taxon>
        <taxon>Alphaproteobacteria</taxon>
        <taxon>Hyphomicrobiales</taxon>
        <taxon>Salinarimonadaceae</taxon>
        <taxon>Salinarimonas</taxon>
    </lineage>
</organism>
<dbReference type="InterPro" id="IPR005064">
    <property type="entry name" value="BUG"/>
</dbReference>
<dbReference type="Proteomes" id="UP000600449">
    <property type="component" value="Unassembled WGS sequence"/>
</dbReference>
<dbReference type="PANTHER" id="PTHR42928">
    <property type="entry name" value="TRICARBOXYLATE-BINDING PROTEIN"/>
    <property type="match status" value="1"/>
</dbReference>
<comment type="caution">
    <text evidence="2">The sequence shown here is derived from an EMBL/GenBank/DDBJ whole genome shotgun (WGS) entry which is preliminary data.</text>
</comment>
<dbReference type="CDD" id="cd07012">
    <property type="entry name" value="PBP2_Bug_TTT"/>
    <property type="match status" value="1"/>
</dbReference>
<dbReference type="PANTHER" id="PTHR42928:SF5">
    <property type="entry name" value="BLR1237 PROTEIN"/>
    <property type="match status" value="1"/>
</dbReference>
<dbReference type="Gene3D" id="3.40.190.10">
    <property type="entry name" value="Periplasmic binding protein-like II"/>
    <property type="match status" value="1"/>
</dbReference>
<comment type="similarity">
    <text evidence="1">Belongs to the UPF0065 (bug) family.</text>
</comment>
<dbReference type="PIRSF" id="PIRSF017082">
    <property type="entry name" value="YflP"/>
    <property type="match status" value="1"/>
</dbReference>